<keyword evidence="3" id="KW-1185">Reference proteome</keyword>
<keyword evidence="1" id="KW-0472">Membrane</keyword>
<dbReference type="EMBL" id="JBHSFP010000022">
    <property type="protein sequence ID" value="MFC4534386.1"/>
    <property type="molecule type" value="Genomic_DNA"/>
</dbReference>
<accession>A0ABV9CM77</accession>
<dbReference type="Proteomes" id="UP001596004">
    <property type="component" value="Unassembled WGS sequence"/>
</dbReference>
<name>A0ABV9CM77_9ACTN</name>
<protein>
    <submittedName>
        <fullName evidence="2">Uncharacterized protein</fullName>
    </submittedName>
</protein>
<dbReference type="RefSeq" id="WP_380844942.1">
    <property type="nucleotide sequence ID" value="NZ_JBHSFP010000022.1"/>
</dbReference>
<keyword evidence="1" id="KW-0812">Transmembrane</keyword>
<keyword evidence="1" id="KW-1133">Transmembrane helix</keyword>
<evidence type="ECO:0000313" key="2">
    <source>
        <dbReference type="EMBL" id="MFC4534386.1"/>
    </source>
</evidence>
<sequence>MRRNIQLLGLVLAAQGISGAVNRVAVQPFLGIVLNFFDRVVIPRLGFLTGYELYANLVLAAFGLLLLLIAASRRR</sequence>
<proteinExistence type="predicted"/>
<comment type="caution">
    <text evidence="2">The sequence shown here is derived from an EMBL/GenBank/DDBJ whole genome shotgun (WGS) entry which is preliminary data.</text>
</comment>
<organism evidence="2 3">
    <name type="scientific">Sphaerisporangium dianthi</name>
    <dbReference type="NCBI Taxonomy" id="1436120"/>
    <lineage>
        <taxon>Bacteria</taxon>
        <taxon>Bacillati</taxon>
        <taxon>Actinomycetota</taxon>
        <taxon>Actinomycetes</taxon>
        <taxon>Streptosporangiales</taxon>
        <taxon>Streptosporangiaceae</taxon>
        <taxon>Sphaerisporangium</taxon>
    </lineage>
</organism>
<evidence type="ECO:0000313" key="3">
    <source>
        <dbReference type="Proteomes" id="UP001596004"/>
    </source>
</evidence>
<feature type="transmembrane region" description="Helical" evidence="1">
    <location>
        <begin position="53"/>
        <end position="71"/>
    </location>
</feature>
<reference evidence="3" key="1">
    <citation type="journal article" date="2019" name="Int. J. Syst. Evol. Microbiol.">
        <title>The Global Catalogue of Microorganisms (GCM) 10K type strain sequencing project: providing services to taxonomists for standard genome sequencing and annotation.</title>
        <authorList>
            <consortium name="The Broad Institute Genomics Platform"/>
            <consortium name="The Broad Institute Genome Sequencing Center for Infectious Disease"/>
            <person name="Wu L."/>
            <person name="Ma J."/>
        </authorList>
    </citation>
    <scope>NUCLEOTIDE SEQUENCE [LARGE SCALE GENOMIC DNA]</scope>
    <source>
        <strain evidence="3">CGMCC 4.7132</strain>
    </source>
</reference>
<evidence type="ECO:0000256" key="1">
    <source>
        <dbReference type="SAM" id="Phobius"/>
    </source>
</evidence>
<gene>
    <name evidence="2" type="ORF">ACFO60_26815</name>
</gene>